<dbReference type="InterPro" id="IPR006066">
    <property type="entry name" value="NO2/SO3_Rdtase_FeS/sirohaem_BS"/>
</dbReference>
<evidence type="ECO:0000256" key="5">
    <source>
        <dbReference type="ARBA" id="ARBA00022617"/>
    </source>
</evidence>
<evidence type="ECO:0000259" key="11">
    <source>
        <dbReference type="Pfam" id="PF03460"/>
    </source>
</evidence>
<evidence type="ECO:0000313" key="13">
    <source>
        <dbReference type="Proteomes" id="UP000243024"/>
    </source>
</evidence>
<keyword evidence="9" id="KW-0411">Iron-sulfur</keyword>
<dbReference type="NCBIfam" id="NF010029">
    <property type="entry name" value="PRK13504.1"/>
    <property type="match status" value="1"/>
</dbReference>
<gene>
    <name evidence="12" type="ORF">SA87_10530</name>
</gene>
<dbReference type="Gene3D" id="3.90.480.20">
    <property type="match status" value="1"/>
</dbReference>
<feature type="domain" description="Nitrite/Sulfite reductase ferredoxin-like" evidence="11">
    <location>
        <begin position="65"/>
        <end position="124"/>
    </location>
</feature>
<organism evidence="12 13">
    <name type="scientific">Hydrogenibacillus schlegelii</name>
    <name type="common">Bacillus schlegelii</name>
    <dbReference type="NCBI Taxonomy" id="1484"/>
    <lineage>
        <taxon>Bacteria</taxon>
        <taxon>Bacillati</taxon>
        <taxon>Bacillota</taxon>
        <taxon>Bacilli</taxon>
        <taxon>Bacillales</taxon>
        <taxon>Bacillales Family X. Incertae Sedis</taxon>
        <taxon>Hydrogenibacillus</taxon>
    </lineage>
</organism>
<evidence type="ECO:0000256" key="3">
    <source>
        <dbReference type="ARBA" id="ARBA00010429"/>
    </source>
</evidence>
<evidence type="ECO:0000313" key="12">
    <source>
        <dbReference type="EMBL" id="OAR04523.1"/>
    </source>
</evidence>
<dbReference type="Pfam" id="PF01077">
    <property type="entry name" value="NIR_SIR"/>
    <property type="match status" value="2"/>
</dbReference>
<dbReference type="STRING" id="1484.SA87_10530"/>
<dbReference type="SUPFAM" id="SSF56014">
    <property type="entry name" value="Nitrite and sulphite reductase 4Fe-4S domain-like"/>
    <property type="match status" value="2"/>
</dbReference>
<accession>A0A132MGT9</accession>
<dbReference type="Proteomes" id="UP000243024">
    <property type="component" value="Unassembled WGS sequence"/>
</dbReference>
<dbReference type="GO" id="GO:0020037">
    <property type="term" value="F:heme binding"/>
    <property type="evidence" value="ECO:0007669"/>
    <property type="project" value="InterPro"/>
</dbReference>
<dbReference type="GO" id="GO:0009337">
    <property type="term" value="C:sulfite reductase complex (NADPH)"/>
    <property type="evidence" value="ECO:0007669"/>
    <property type="project" value="TreeGrafter"/>
</dbReference>
<dbReference type="Gene3D" id="3.30.413.10">
    <property type="entry name" value="Sulfite Reductase Hemoprotein, domain 1"/>
    <property type="match status" value="2"/>
</dbReference>
<evidence type="ECO:0000256" key="1">
    <source>
        <dbReference type="ARBA" id="ARBA00001929"/>
    </source>
</evidence>
<dbReference type="InterPro" id="IPR006067">
    <property type="entry name" value="NO2/SO3_Rdtase_4Fe4S_dom"/>
</dbReference>
<dbReference type="GO" id="GO:0050311">
    <property type="term" value="F:sulfite reductase (ferredoxin) activity"/>
    <property type="evidence" value="ECO:0007669"/>
    <property type="project" value="TreeGrafter"/>
</dbReference>
<dbReference type="PANTHER" id="PTHR11493">
    <property type="entry name" value="SULFITE REDUCTASE [NADPH] SUBUNIT BETA-RELATED"/>
    <property type="match status" value="1"/>
</dbReference>
<dbReference type="InterPro" id="IPR045169">
    <property type="entry name" value="NO2/SO3_Rdtase_4Fe4S_prot"/>
</dbReference>
<keyword evidence="13" id="KW-1185">Reference proteome</keyword>
<dbReference type="InterPro" id="IPR045854">
    <property type="entry name" value="NO2/SO3_Rdtase_4Fe4S_sf"/>
</dbReference>
<evidence type="ECO:0000256" key="2">
    <source>
        <dbReference type="ARBA" id="ARBA00001966"/>
    </source>
</evidence>
<sequence length="561" mass="63408">MNAVEIVKRESRYLRGHIKEELQNDAPKFSEESVQILKFHGVYQQDDRDLRPKLKKEGKDRHWMMMVRARIPGGVLTPEQYLTFDRLADRYSDYGTLRLTDRQTIQLHGVVKSHLKATIRSIHEALLTTLGACGDLVRNIVCCPAPGDDPYRAELREDMLALADRLGARTNAPYEIWLDGEPVELPELQPEEPLYKEAYLPRKFKIALTPEGDNCVDVYANDVGLVAHLDDGRRHVVGYTILIGGGMGRAAHDGHTYPRVASPFAYVPRERLVDVVTAIVTVYRDYGHRGENRRLGRMKYLVEEKGIPWFREAVEHRIGYRLAEPRRLVWETSEDHLGWQREEDGLSGLGLFIPSGRIQDTEAVRLKSALRDIVREFRPSIRLTAQQNIILSGIRDEHRPDVEKRLREAGVPLPAELSTVRKNAMACVALPTCGLAVAEAERILPDVVAAFERLFEELGLSEEAITIRISGCPNGCSRPYVGEIAFVGRTLGKYEVYLGGDRFGTVLSERFREMVPLNELVASVRPVLEAYVRERGPGEGFGAFVRRVGLARFQSVEPRPS</sequence>
<keyword evidence="8" id="KW-0408">Iron</keyword>
<keyword evidence="5" id="KW-0349">Heme</keyword>
<dbReference type="Pfam" id="PF03460">
    <property type="entry name" value="NIR_SIR_ferr"/>
    <property type="match status" value="2"/>
</dbReference>
<dbReference type="GO" id="GO:0000103">
    <property type="term" value="P:sulfate assimilation"/>
    <property type="evidence" value="ECO:0007669"/>
    <property type="project" value="TreeGrafter"/>
</dbReference>
<dbReference type="SUPFAM" id="SSF55124">
    <property type="entry name" value="Nitrite/Sulfite reductase N-terminal domain-like"/>
    <property type="match status" value="2"/>
</dbReference>
<feature type="domain" description="Nitrite/sulphite reductase 4Fe-4S" evidence="10">
    <location>
        <begin position="423"/>
        <end position="555"/>
    </location>
</feature>
<comment type="caution">
    <text evidence="12">The sequence shown here is derived from an EMBL/GenBank/DDBJ whole genome shotgun (WGS) entry which is preliminary data.</text>
</comment>
<evidence type="ECO:0000256" key="6">
    <source>
        <dbReference type="ARBA" id="ARBA00022723"/>
    </source>
</evidence>
<dbReference type="GO" id="GO:0051539">
    <property type="term" value="F:4 iron, 4 sulfur cluster binding"/>
    <property type="evidence" value="ECO:0007669"/>
    <property type="project" value="UniProtKB-KW"/>
</dbReference>
<comment type="similarity">
    <text evidence="3">Belongs to the nitrite and sulfite reductase 4Fe-4S domain family.</text>
</comment>
<proteinExistence type="inferred from homology"/>
<evidence type="ECO:0000256" key="8">
    <source>
        <dbReference type="ARBA" id="ARBA00023004"/>
    </source>
</evidence>
<feature type="domain" description="Nitrite/Sulfite reductase ferredoxin-like" evidence="11">
    <location>
        <begin position="340"/>
        <end position="409"/>
    </location>
</feature>
<dbReference type="Gene3D" id="3.90.480.10">
    <property type="entry name" value="Sulfite Reductase Hemoprotein,Domain 2"/>
    <property type="match status" value="1"/>
</dbReference>
<evidence type="ECO:0000256" key="7">
    <source>
        <dbReference type="ARBA" id="ARBA00023002"/>
    </source>
</evidence>
<reference evidence="12 13" key="1">
    <citation type="submission" date="2015-09" db="EMBL/GenBank/DDBJ databases">
        <title>Draft genome sequence of Hydrogenibacillus schlegelii DSM 2000.</title>
        <authorList>
            <person name="Hemp J."/>
        </authorList>
    </citation>
    <scope>NUCLEOTIDE SEQUENCE [LARGE SCALE GENOMIC DNA]</scope>
    <source>
        <strain evidence="12 13">MA 48</strain>
    </source>
</reference>
<comment type="cofactor">
    <cofactor evidence="2">
        <name>[4Fe-4S] cluster</name>
        <dbReference type="ChEBI" id="CHEBI:49883"/>
    </cofactor>
</comment>
<dbReference type="GO" id="GO:0016002">
    <property type="term" value="F:sulfite reductase activity"/>
    <property type="evidence" value="ECO:0007669"/>
    <property type="project" value="TreeGrafter"/>
</dbReference>
<keyword evidence="4" id="KW-0004">4Fe-4S</keyword>
<keyword evidence="6" id="KW-0479">Metal-binding</keyword>
<dbReference type="PRINTS" id="PR00397">
    <property type="entry name" value="SIROHAEM"/>
</dbReference>
<dbReference type="InterPro" id="IPR036136">
    <property type="entry name" value="Nit/Sulf_reduc_fer-like_dom_sf"/>
</dbReference>
<dbReference type="EMBL" id="JXBB01000014">
    <property type="protein sequence ID" value="OAR04523.1"/>
    <property type="molecule type" value="Genomic_DNA"/>
</dbReference>
<dbReference type="PROSITE" id="PS00365">
    <property type="entry name" value="NIR_SIR"/>
    <property type="match status" value="1"/>
</dbReference>
<feature type="domain" description="Nitrite/sulphite reductase 4Fe-4S" evidence="10">
    <location>
        <begin position="170"/>
        <end position="319"/>
    </location>
</feature>
<keyword evidence="7" id="KW-0560">Oxidoreductase</keyword>
<evidence type="ECO:0000256" key="9">
    <source>
        <dbReference type="ARBA" id="ARBA00023014"/>
    </source>
</evidence>
<evidence type="ECO:0000256" key="4">
    <source>
        <dbReference type="ARBA" id="ARBA00022485"/>
    </source>
</evidence>
<protein>
    <submittedName>
        <fullName evidence="12">Sulfite reductase</fullName>
    </submittedName>
</protein>
<dbReference type="PANTHER" id="PTHR11493:SF47">
    <property type="entry name" value="SULFITE REDUCTASE [NADPH] SUBUNIT BETA"/>
    <property type="match status" value="1"/>
</dbReference>
<dbReference type="InterPro" id="IPR005117">
    <property type="entry name" value="NiRdtase/SiRdtase_haem-b_fer"/>
</dbReference>
<evidence type="ECO:0000259" key="10">
    <source>
        <dbReference type="Pfam" id="PF01077"/>
    </source>
</evidence>
<dbReference type="GO" id="GO:0046872">
    <property type="term" value="F:metal ion binding"/>
    <property type="evidence" value="ECO:0007669"/>
    <property type="project" value="UniProtKB-KW"/>
</dbReference>
<name>A0A132MGT9_HYDSH</name>
<comment type="cofactor">
    <cofactor evidence="1">
        <name>siroheme</name>
        <dbReference type="ChEBI" id="CHEBI:60052"/>
    </cofactor>
</comment>
<dbReference type="AlphaFoldDB" id="A0A132MGT9"/>